<dbReference type="InterPro" id="IPR036271">
    <property type="entry name" value="Tet_transcr_reg_TetR-rel_C_sf"/>
</dbReference>
<keyword evidence="2 4" id="KW-0238">DNA-binding</keyword>
<dbReference type="Gene3D" id="1.10.10.60">
    <property type="entry name" value="Homeodomain-like"/>
    <property type="match status" value="1"/>
</dbReference>
<gene>
    <name evidence="7" type="ORF">KO481_35805</name>
</gene>
<comment type="caution">
    <text evidence="7">The sequence shown here is derived from an EMBL/GenBank/DDBJ whole genome shotgun (WGS) entry which is preliminary data.</text>
</comment>
<dbReference type="RefSeq" id="WP_215922960.1">
    <property type="nucleotide sequence ID" value="NZ_JAHKNI010000017.1"/>
</dbReference>
<keyword evidence="8" id="KW-1185">Reference proteome</keyword>
<organism evidence="7 8">
    <name type="scientific">Nocardia albiluteola</name>
    <dbReference type="NCBI Taxonomy" id="2842303"/>
    <lineage>
        <taxon>Bacteria</taxon>
        <taxon>Bacillati</taxon>
        <taxon>Actinomycetota</taxon>
        <taxon>Actinomycetes</taxon>
        <taxon>Mycobacteriales</taxon>
        <taxon>Nocardiaceae</taxon>
        <taxon>Nocardia</taxon>
    </lineage>
</organism>
<evidence type="ECO:0000256" key="3">
    <source>
        <dbReference type="ARBA" id="ARBA00023163"/>
    </source>
</evidence>
<dbReference type="PROSITE" id="PS50977">
    <property type="entry name" value="HTH_TETR_2"/>
    <property type="match status" value="1"/>
</dbReference>
<reference evidence="7 8" key="1">
    <citation type="submission" date="2021-06" db="EMBL/GenBank/DDBJ databases">
        <title>Actinomycetes sequencing.</title>
        <authorList>
            <person name="Shan Q."/>
        </authorList>
    </citation>
    <scope>NUCLEOTIDE SEQUENCE [LARGE SCALE GENOMIC DNA]</scope>
    <source>
        <strain evidence="7 8">NEAU-G5</strain>
    </source>
</reference>
<dbReference type="InterPro" id="IPR050109">
    <property type="entry name" value="HTH-type_TetR-like_transc_reg"/>
</dbReference>
<evidence type="ECO:0000256" key="1">
    <source>
        <dbReference type="ARBA" id="ARBA00023015"/>
    </source>
</evidence>
<dbReference type="InterPro" id="IPR004111">
    <property type="entry name" value="Repressor_TetR_C"/>
</dbReference>
<evidence type="ECO:0000256" key="4">
    <source>
        <dbReference type="PROSITE-ProRule" id="PRU00335"/>
    </source>
</evidence>
<evidence type="ECO:0000259" key="6">
    <source>
        <dbReference type="PROSITE" id="PS50977"/>
    </source>
</evidence>
<evidence type="ECO:0000256" key="2">
    <source>
        <dbReference type="ARBA" id="ARBA00023125"/>
    </source>
</evidence>
<dbReference type="SUPFAM" id="SSF46689">
    <property type="entry name" value="Homeodomain-like"/>
    <property type="match status" value="1"/>
</dbReference>
<dbReference type="Pfam" id="PF02909">
    <property type="entry name" value="TetR_C_1"/>
    <property type="match status" value="1"/>
</dbReference>
<dbReference type="Proteomes" id="UP000733379">
    <property type="component" value="Unassembled WGS sequence"/>
</dbReference>
<dbReference type="SUPFAM" id="SSF48498">
    <property type="entry name" value="Tetracyclin repressor-like, C-terminal domain"/>
    <property type="match status" value="1"/>
</dbReference>
<dbReference type="EMBL" id="JAHKNI010000017">
    <property type="protein sequence ID" value="MBU3066873.1"/>
    <property type="molecule type" value="Genomic_DNA"/>
</dbReference>
<protein>
    <submittedName>
        <fullName evidence="7">TetR/AcrR family transcriptional regulator</fullName>
    </submittedName>
</protein>
<feature type="DNA-binding region" description="H-T-H motif" evidence="4">
    <location>
        <begin position="44"/>
        <end position="63"/>
    </location>
</feature>
<proteinExistence type="predicted"/>
<sequence length="245" mass="26237">MSTADNTPIWARPEPSGRKPRFTRDQIAAAALHIADTEGFEAVTMKRIAAELGSGTMTLYYYVRNKSDIVALMQDAILADQLVPDAELRAGWRPATAAIARRTRAVLMAHPWSPTALTDATFGPNAMRHMEQNLAALATTSLTRQRKLELIAAVDAYVFGVSLQAIETLSRADAAEADPEFAAAAVEFGIGLLRTGEFPQLSALNDEAPEGDSAAPPMTADALTEQFERGLDALLDGLAARLSIA</sequence>
<evidence type="ECO:0000256" key="5">
    <source>
        <dbReference type="SAM" id="MobiDB-lite"/>
    </source>
</evidence>
<name>A0ABS6B994_9NOCA</name>
<dbReference type="InterPro" id="IPR009057">
    <property type="entry name" value="Homeodomain-like_sf"/>
</dbReference>
<feature type="domain" description="HTH tetR-type" evidence="6">
    <location>
        <begin position="21"/>
        <end position="81"/>
    </location>
</feature>
<dbReference type="InterPro" id="IPR001647">
    <property type="entry name" value="HTH_TetR"/>
</dbReference>
<dbReference type="PANTHER" id="PTHR30055">
    <property type="entry name" value="HTH-TYPE TRANSCRIPTIONAL REGULATOR RUTR"/>
    <property type="match status" value="1"/>
</dbReference>
<keyword evidence="1" id="KW-0805">Transcription regulation</keyword>
<dbReference type="PANTHER" id="PTHR30055:SF151">
    <property type="entry name" value="TRANSCRIPTIONAL REGULATORY PROTEIN"/>
    <property type="match status" value="1"/>
</dbReference>
<evidence type="ECO:0000313" key="8">
    <source>
        <dbReference type="Proteomes" id="UP000733379"/>
    </source>
</evidence>
<accession>A0ABS6B994</accession>
<dbReference type="Gene3D" id="1.10.357.10">
    <property type="entry name" value="Tetracycline Repressor, domain 2"/>
    <property type="match status" value="1"/>
</dbReference>
<evidence type="ECO:0000313" key="7">
    <source>
        <dbReference type="EMBL" id="MBU3066873.1"/>
    </source>
</evidence>
<dbReference type="Pfam" id="PF00440">
    <property type="entry name" value="TetR_N"/>
    <property type="match status" value="1"/>
</dbReference>
<keyword evidence="3" id="KW-0804">Transcription</keyword>
<feature type="region of interest" description="Disordered" evidence="5">
    <location>
        <begin position="1"/>
        <end position="20"/>
    </location>
</feature>